<dbReference type="AlphaFoldDB" id="A0A2H0V5Y4"/>
<name>A0A2H0V5Y4_9BACT</name>
<dbReference type="Proteomes" id="UP000229901">
    <property type="component" value="Unassembled WGS sequence"/>
</dbReference>
<comment type="caution">
    <text evidence="1">The sequence shown here is derived from an EMBL/GenBank/DDBJ whole genome shotgun (WGS) entry which is preliminary data.</text>
</comment>
<reference evidence="2" key="1">
    <citation type="submission" date="2017-09" db="EMBL/GenBank/DDBJ databases">
        <title>Depth-based differentiation of microbial function through sediment-hosted aquifers and enrichment of novel symbionts in the deep terrestrial subsurface.</title>
        <authorList>
            <person name="Probst A.J."/>
            <person name="Ladd B."/>
            <person name="Jarett J.K."/>
            <person name="Geller-Mcgrath D.E."/>
            <person name="Sieber C.M.K."/>
            <person name="Emerson J.B."/>
            <person name="Anantharaman K."/>
            <person name="Thomas B.C."/>
            <person name="Malmstrom R."/>
            <person name="Stieglmeier M."/>
            <person name="Klingl A."/>
            <person name="Woyke T."/>
            <person name="Ryan C.M."/>
            <person name="Banfield J.F."/>
        </authorList>
    </citation>
    <scope>NUCLEOTIDE SEQUENCE [LARGE SCALE GENOMIC DNA]</scope>
</reference>
<sequence>MKDEERQEIRAAAEDILRETATESAAKKKLARAQKKPPFKGFRFTSNSVHFNGTGRTATLYVAGEQVPIEVQV</sequence>
<accession>A0A2H0V5Y4</accession>
<organism evidence="1 2">
    <name type="scientific">Candidatus Falkowbacteria bacterium CG10_big_fil_rev_8_21_14_0_10_39_11</name>
    <dbReference type="NCBI Taxonomy" id="1974565"/>
    <lineage>
        <taxon>Bacteria</taxon>
        <taxon>Candidatus Falkowiibacteriota</taxon>
    </lineage>
</organism>
<evidence type="ECO:0000313" key="1">
    <source>
        <dbReference type="EMBL" id="PIR94527.1"/>
    </source>
</evidence>
<protein>
    <submittedName>
        <fullName evidence="1">Uncharacterized protein</fullName>
    </submittedName>
</protein>
<gene>
    <name evidence="1" type="ORF">COT97_00585</name>
</gene>
<evidence type="ECO:0000313" key="2">
    <source>
        <dbReference type="Proteomes" id="UP000229901"/>
    </source>
</evidence>
<dbReference type="EMBL" id="PFAP01000003">
    <property type="protein sequence ID" value="PIR94527.1"/>
    <property type="molecule type" value="Genomic_DNA"/>
</dbReference>
<proteinExistence type="predicted"/>